<evidence type="ECO:0000313" key="2">
    <source>
        <dbReference type="Proteomes" id="UP000621799"/>
    </source>
</evidence>
<accession>A0A928VYA3</accession>
<dbReference type="AlphaFoldDB" id="A0A928VYA3"/>
<dbReference type="Pfam" id="PF18944">
    <property type="entry name" value="DUF5691"/>
    <property type="match status" value="1"/>
</dbReference>
<evidence type="ECO:0000313" key="1">
    <source>
        <dbReference type="EMBL" id="MBE9042336.1"/>
    </source>
</evidence>
<dbReference type="RefSeq" id="WP_264322500.1">
    <property type="nucleotide sequence ID" value="NZ_JADEXN010000338.1"/>
</dbReference>
<dbReference type="Proteomes" id="UP000621799">
    <property type="component" value="Unassembled WGS sequence"/>
</dbReference>
<dbReference type="EMBL" id="JADEXN010000338">
    <property type="protein sequence ID" value="MBE9042336.1"/>
    <property type="molecule type" value="Genomic_DNA"/>
</dbReference>
<comment type="caution">
    <text evidence="1">The sequence shown here is derived from an EMBL/GenBank/DDBJ whole genome shotgun (WGS) entry which is preliminary data.</text>
</comment>
<name>A0A928VYA3_9CYAN</name>
<proteinExistence type="predicted"/>
<organism evidence="1 2">
    <name type="scientific">Zarconia navalis LEGE 11467</name>
    <dbReference type="NCBI Taxonomy" id="1828826"/>
    <lineage>
        <taxon>Bacteria</taxon>
        <taxon>Bacillati</taxon>
        <taxon>Cyanobacteriota</taxon>
        <taxon>Cyanophyceae</taxon>
        <taxon>Oscillatoriophycideae</taxon>
        <taxon>Oscillatoriales</taxon>
        <taxon>Oscillatoriales incertae sedis</taxon>
        <taxon>Zarconia</taxon>
        <taxon>Zarconia navalis</taxon>
    </lineage>
</organism>
<protein>
    <submittedName>
        <fullName evidence="1">Uncharacterized protein</fullName>
    </submittedName>
</protein>
<reference evidence="1" key="1">
    <citation type="submission" date="2020-10" db="EMBL/GenBank/DDBJ databases">
        <authorList>
            <person name="Castelo-Branco R."/>
            <person name="Eusebio N."/>
            <person name="Adriana R."/>
            <person name="Vieira A."/>
            <person name="Brugerolle De Fraissinette N."/>
            <person name="Rezende De Castro R."/>
            <person name="Schneider M.P."/>
            <person name="Vasconcelos V."/>
            <person name="Leao P.N."/>
        </authorList>
    </citation>
    <scope>NUCLEOTIDE SEQUENCE</scope>
    <source>
        <strain evidence="1">LEGE 11467</strain>
    </source>
</reference>
<dbReference type="InterPro" id="IPR043746">
    <property type="entry name" value="DUF5691"/>
</dbReference>
<gene>
    <name evidence="1" type="ORF">IQ235_16305</name>
</gene>
<keyword evidence="2" id="KW-1185">Reference proteome</keyword>
<sequence length="515" mass="58612">MNAWHDIVKMASIGLDRQSLVLPETEGTADRLLSQLDTADPERSLLGAAAILGLQQQAGRVPTVEKGDRLSLSPPDRLPFCSPCAAQHLQRMLAGEFSAVLPQWLEAIAKAKQRVPPEYLPQLLEWGRQHPEFRAVLFPVLGKRGCWLAAQNPDWDYVRDFDIEAGTEVEVWQTGTIGMRQQVLQRLRATDPSLARNWLESIWKQDKAPDRAKFLATFEIGLSLADEALLELALADKSKLIRAVAVDLLARLPNSQFCDRWRDRLQKYVKISCNPSLKLEVKLPKTCPKEATRDGIVPQPPAGIEAKPWWLLQMVAAVPLDFWTQYASPAAFVEMLQEYEHEYEKAFLEGWAIAAARHGDIEWGEALLDVLPSLKGYAIGGENSIEVLMQVLPTETLEMAIVEILEYDRDRLSKNHPAICLLRWCRYPWSLRLSRAVLDRFSREIATSKDTYNWGLRSAFLDFVYSIDPMMVSEVVEQLQNAAKAGSYWAQTVDEFLEILQFRFDFYRAIDNFER</sequence>